<comment type="caution">
    <text evidence="2">The sequence shown here is derived from an EMBL/GenBank/DDBJ whole genome shotgun (WGS) entry which is preliminary data.</text>
</comment>
<feature type="region of interest" description="Disordered" evidence="1">
    <location>
        <begin position="854"/>
        <end position="930"/>
    </location>
</feature>
<feature type="compositionally biased region" description="Polar residues" evidence="1">
    <location>
        <begin position="403"/>
        <end position="416"/>
    </location>
</feature>
<reference evidence="2" key="1">
    <citation type="submission" date="2017-07" db="EMBL/GenBank/DDBJ databases">
        <title>Taro Niue Genome Assembly and Annotation.</title>
        <authorList>
            <person name="Atibalentja N."/>
            <person name="Keating K."/>
            <person name="Fields C.J."/>
        </authorList>
    </citation>
    <scope>NUCLEOTIDE SEQUENCE</scope>
    <source>
        <strain evidence="2">Niue_2</strain>
        <tissue evidence="2">Leaf</tissue>
    </source>
</reference>
<protein>
    <submittedName>
        <fullName evidence="2">Uncharacterized protein</fullName>
    </submittedName>
</protein>
<sequence length="930" mass="102172">MISGSVGGYSAEYLTTEQQERFTFVKTKVCGNKVVDVPNLEKNGMGSIAETLRRMQWMEIATFAEVSYPDLVKAFYVCLSATFSTCTRADSDMMFWAIQQKEINMAQVMLKRMKFARDQIWDTKIVEKMGQCIRSRNLKKSGFSVIEGVWSKTSVAEGEAIIGDVEIPDVQEMAVVTPPPEQQAVAPAPQQQAEESVAEQQGAQSAAEQQVVAPAFQPESFTASVVEEEVADKDSDSPTSIIGSILRNLIESALTTRIDSQSGEIEMEEAVAEGHIEETIHVEQSSAPVDPVEEEAPAQGEQMEVEEEAPAQGEQSIEEPAPQRKGKRIVYRKLRKSHRKVNLNPVLELLKAQGVILSAVQSSVQGILASQASTTSELSSVKNAMKWFNKEMSDMKSMLAGLSRSSEVSPAATQSRPATIPRPPGPPVQESRPAGPSAQALGPPGPPVPASGSSGPSSVVREGQDKRKEPMTATKAPNTSTLATPTLSSPSSPSTAPPAPPTVKHLVPRTQPSSSLISSQPSFSPTPSYTSAPSSLNPKPSPPSYFNPKHLFYPSTPPSSVTIIPEKPSLLGVFNTNLPDDFERNILITILSTATHIHRTDPPSPAKKKRKQSSSVSIPSSPLFPPLWYSLTLEPQRRFLYKEYVQKCIMSTIYGIPFLNLSEHLSIVLPFTQLSHPQKSKIFEATEFKTEDQWANVKGNKAQFSKYLTARAESLTHRAHPLTLSEWFIIQHKNSWGPFILKEIRIAKNFQLYNDFCYLNKLPEVQFYQFHSALVMLRSERPVNLPLTVDFANLKVDSPVLLPKLHSLVFDSDAGSHALDMCNKPGHMKGECPENKKEKHKKFHKFKKSKAMVATWSDEDSSEKEEDEKSSGSESEEICFMANSSDGKDDFIVDSSPTVEELEDIGENLNINSPSSSGSGNIAPDLSTPQ</sequence>
<feature type="compositionally biased region" description="Low complexity" evidence="1">
    <location>
        <begin position="512"/>
        <end position="538"/>
    </location>
</feature>
<feature type="compositionally biased region" description="Low complexity" evidence="1">
    <location>
        <begin position="182"/>
        <end position="209"/>
    </location>
</feature>
<feature type="compositionally biased region" description="Low complexity" evidence="1">
    <location>
        <begin position="450"/>
        <end position="460"/>
    </location>
</feature>
<name>A0A843UMJ1_COLES</name>
<evidence type="ECO:0000256" key="1">
    <source>
        <dbReference type="SAM" id="MobiDB-lite"/>
    </source>
</evidence>
<feature type="region of interest" description="Disordered" evidence="1">
    <location>
        <begin position="179"/>
        <end position="209"/>
    </location>
</feature>
<keyword evidence="3" id="KW-1185">Reference proteome</keyword>
<accession>A0A843UMJ1</accession>
<feature type="compositionally biased region" description="Acidic residues" evidence="1">
    <location>
        <begin position="857"/>
        <end position="868"/>
    </location>
</feature>
<feature type="region of interest" description="Disordered" evidence="1">
    <location>
        <begin position="598"/>
        <end position="619"/>
    </location>
</feature>
<evidence type="ECO:0000313" key="3">
    <source>
        <dbReference type="Proteomes" id="UP000652761"/>
    </source>
</evidence>
<feature type="compositionally biased region" description="Low complexity" evidence="1">
    <location>
        <begin position="908"/>
        <end position="922"/>
    </location>
</feature>
<feature type="region of interest" description="Disordered" evidence="1">
    <location>
        <begin position="283"/>
        <end position="326"/>
    </location>
</feature>
<evidence type="ECO:0000313" key="2">
    <source>
        <dbReference type="EMBL" id="MQL83074.1"/>
    </source>
</evidence>
<feature type="region of interest" description="Disordered" evidence="1">
    <location>
        <begin position="401"/>
        <end position="543"/>
    </location>
</feature>
<dbReference type="EMBL" id="NMUH01000672">
    <property type="protein sequence ID" value="MQL83074.1"/>
    <property type="molecule type" value="Genomic_DNA"/>
</dbReference>
<organism evidence="2 3">
    <name type="scientific">Colocasia esculenta</name>
    <name type="common">Wild taro</name>
    <name type="synonym">Arum esculentum</name>
    <dbReference type="NCBI Taxonomy" id="4460"/>
    <lineage>
        <taxon>Eukaryota</taxon>
        <taxon>Viridiplantae</taxon>
        <taxon>Streptophyta</taxon>
        <taxon>Embryophyta</taxon>
        <taxon>Tracheophyta</taxon>
        <taxon>Spermatophyta</taxon>
        <taxon>Magnoliopsida</taxon>
        <taxon>Liliopsida</taxon>
        <taxon>Araceae</taxon>
        <taxon>Aroideae</taxon>
        <taxon>Colocasieae</taxon>
        <taxon>Colocasia</taxon>
    </lineage>
</organism>
<gene>
    <name evidence="2" type="ORF">Taro_015558</name>
</gene>
<feature type="compositionally biased region" description="Low complexity" evidence="1">
    <location>
        <begin position="479"/>
        <end position="494"/>
    </location>
</feature>
<dbReference type="AlphaFoldDB" id="A0A843UMJ1"/>
<dbReference type="Proteomes" id="UP000652761">
    <property type="component" value="Unassembled WGS sequence"/>
</dbReference>
<proteinExistence type="predicted"/>